<dbReference type="InterPro" id="IPR036629">
    <property type="entry name" value="YjbJ_sf"/>
</dbReference>
<sequence>MNKDVFQGQWNILKGKVKEQWGKLTDDDLKEINGKREQLLGKIQKRYGYAKDRAEKEIKTFEEEFATTGASSHHAHESGAQSRGSNLRGDVSSHYGERDTHSSTHKETSRSDVSNPSKTQGQTSKNPGQTSKTQGYNAPGQGSKNPNSPGSQNQNFNKNKNDRH</sequence>
<dbReference type="InterPro" id="IPR050423">
    <property type="entry name" value="UPF0337_stress_rsp"/>
</dbReference>
<comment type="similarity">
    <text evidence="1">Belongs to the UPF0337 (CsbD) family.</text>
</comment>
<dbReference type="OrthoDB" id="9796058at2"/>
<evidence type="ECO:0000259" key="3">
    <source>
        <dbReference type="Pfam" id="PF05532"/>
    </source>
</evidence>
<evidence type="ECO:0000256" key="2">
    <source>
        <dbReference type="SAM" id="MobiDB-lite"/>
    </source>
</evidence>
<feature type="compositionally biased region" description="Polar residues" evidence="2">
    <location>
        <begin position="111"/>
        <end position="158"/>
    </location>
</feature>
<dbReference type="PANTHER" id="PTHR34977">
    <property type="entry name" value="UPF0337 PROTEIN YJBJ"/>
    <property type="match status" value="1"/>
</dbReference>
<comment type="caution">
    <text evidence="4">The sequence shown here is derived from an EMBL/GenBank/DDBJ whole genome shotgun (WGS) entry which is preliminary data.</text>
</comment>
<reference evidence="4" key="1">
    <citation type="submission" date="2013-12" db="EMBL/GenBank/DDBJ databases">
        <authorList>
            <person name="Linke B."/>
        </authorList>
    </citation>
    <scope>NUCLEOTIDE SEQUENCE [LARGE SCALE GENOMIC DNA]</scope>
    <source>
        <strain evidence="4">CRIB-18</strain>
    </source>
</reference>
<accession>A0A090DW12</accession>
<evidence type="ECO:0000256" key="1">
    <source>
        <dbReference type="ARBA" id="ARBA00009129"/>
    </source>
</evidence>
<evidence type="ECO:0000313" key="5">
    <source>
        <dbReference type="Proteomes" id="UP000031552"/>
    </source>
</evidence>
<dbReference type="AlphaFoldDB" id="A0A090DW12"/>
<gene>
    <name evidence="4" type="ORF">CSEC_0280</name>
</gene>
<reference evidence="4" key="2">
    <citation type="submission" date="2014-09" db="EMBL/GenBank/DDBJ databases">
        <title>Criblamydia sequanensis harbors a mega-plasmid encoding arsenite resistance.</title>
        <authorList>
            <person name="Bertelli C."/>
            <person name="Goesmann A."/>
            <person name="Greub G."/>
        </authorList>
    </citation>
    <scope>NUCLEOTIDE SEQUENCE [LARGE SCALE GENOMIC DNA]</scope>
    <source>
        <strain evidence="4">CRIB-18</strain>
    </source>
</reference>
<dbReference type="Proteomes" id="UP000031552">
    <property type="component" value="Unassembled WGS sequence"/>
</dbReference>
<feature type="compositionally biased region" description="Basic and acidic residues" evidence="2">
    <location>
        <begin position="95"/>
        <end position="110"/>
    </location>
</feature>
<name>A0A090DW12_9BACT</name>
<dbReference type="eggNOG" id="COG3237">
    <property type="taxonomic scope" value="Bacteria"/>
</dbReference>
<proteinExistence type="inferred from homology"/>
<organism evidence="4 5">
    <name type="scientific">Candidatus Criblamydia sequanensis CRIB-18</name>
    <dbReference type="NCBI Taxonomy" id="1437425"/>
    <lineage>
        <taxon>Bacteria</taxon>
        <taxon>Pseudomonadati</taxon>
        <taxon>Chlamydiota</taxon>
        <taxon>Chlamydiia</taxon>
        <taxon>Parachlamydiales</taxon>
        <taxon>Candidatus Criblamydiaceae</taxon>
        <taxon>Candidatus Criblamydia</taxon>
    </lineage>
</organism>
<dbReference type="SUPFAM" id="SSF69047">
    <property type="entry name" value="Hypothetical protein YjbJ"/>
    <property type="match status" value="1"/>
</dbReference>
<dbReference type="PANTHER" id="PTHR34977:SF1">
    <property type="entry name" value="UPF0337 PROTEIN YJBJ"/>
    <property type="match status" value="1"/>
</dbReference>
<feature type="domain" description="CsbD-like" evidence="3">
    <location>
        <begin position="5"/>
        <end position="56"/>
    </location>
</feature>
<protein>
    <submittedName>
        <fullName evidence="4">Stress-response protein</fullName>
    </submittedName>
</protein>
<dbReference type="Pfam" id="PF05532">
    <property type="entry name" value="CsbD"/>
    <property type="match status" value="1"/>
</dbReference>
<dbReference type="EMBL" id="CCEJ010000001">
    <property type="protein sequence ID" value="CDR33119.1"/>
    <property type="molecule type" value="Genomic_DNA"/>
</dbReference>
<dbReference type="Gene3D" id="1.10.1470.10">
    <property type="entry name" value="YjbJ"/>
    <property type="match status" value="1"/>
</dbReference>
<dbReference type="STRING" id="1437425.CSEC_0280"/>
<feature type="region of interest" description="Disordered" evidence="2">
    <location>
        <begin position="64"/>
        <end position="164"/>
    </location>
</feature>
<evidence type="ECO:0000313" key="4">
    <source>
        <dbReference type="EMBL" id="CDR33119.1"/>
    </source>
</evidence>
<dbReference type="InterPro" id="IPR008462">
    <property type="entry name" value="CsbD"/>
</dbReference>
<keyword evidence="5" id="KW-1185">Reference proteome</keyword>